<feature type="transmembrane region" description="Helical" evidence="13">
    <location>
        <begin position="242"/>
        <end position="266"/>
    </location>
</feature>
<evidence type="ECO:0000256" key="7">
    <source>
        <dbReference type="ARBA" id="ARBA00022475"/>
    </source>
</evidence>
<feature type="transmembrane region" description="Helical" evidence="13">
    <location>
        <begin position="202"/>
        <end position="221"/>
    </location>
</feature>
<dbReference type="Pfam" id="PF01554">
    <property type="entry name" value="MatE"/>
    <property type="match status" value="2"/>
</dbReference>
<name>A0A0U1KXR7_9FIRM</name>
<keyword evidence="5" id="KW-0813">Transport</keyword>
<dbReference type="PANTHER" id="PTHR43298">
    <property type="entry name" value="MULTIDRUG RESISTANCE PROTEIN NORM-RELATED"/>
    <property type="match status" value="1"/>
</dbReference>
<evidence type="ECO:0000256" key="1">
    <source>
        <dbReference type="ARBA" id="ARBA00003408"/>
    </source>
</evidence>
<dbReference type="CDD" id="cd13131">
    <property type="entry name" value="MATE_NorM_like"/>
    <property type="match status" value="1"/>
</dbReference>
<dbReference type="GO" id="GO:0006811">
    <property type="term" value="P:monoatomic ion transport"/>
    <property type="evidence" value="ECO:0007669"/>
    <property type="project" value="UniProtKB-KW"/>
</dbReference>
<comment type="similarity">
    <text evidence="3">Belongs to the multi antimicrobial extrusion (MATE) (TC 2.A.66.1) family.</text>
</comment>
<proteinExistence type="inferred from homology"/>
<dbReference type="Proteomes" id="UP000049855">
    <property type="component" value="Unassembled WGS sequence"/>
</dbReference>
<dbReference type="InterPro" id="IPR050222">
    <property type="entry name" value="MATE_MdtK"/>
</dbReference>
<feature type="transmembrane region" description="Helical" evidence="13">
    <location>
        <begin position="319"/>
        <end position="340"/>
    </location>
</feature>
<feature type="transmembrane region" description="Helical" evidence="13">
    <location>
        <begin position="418"/>
        <end position="440"/>
    </location>
</feature>
<evidence type="ECO:0000256" key="5">
    <source>
        <dbReference type="ARBA" id="ARBA00022448"/>
    </source>
</evidence>
<keyword evidence="10" id="KW-0406">Ion transport</keyword>
<keyword evidence="9 13" id="KW-1133">Transmembrane helix</keyword>
<dbReference type="InterPro" id="IPR048279">
    <property type="entry name" value="MdtK-like"/>
</dbReference>
<evidence type="ECO:0000256" key="9">
    <source>
        <dbReference type="ARBA" id="ARBA00022989"/>
    </source>
</evidence>
<feature type="transmembrane region" description="Helical" evidence="13">
    <location>
        <begin position="129"/>
        <end position="150"/>
    </location>
</feature>
<protein>
    <recommendedName>
        <fullName evidence="4">Probable multidrug resistance protein NorM</fullName>
    </recommendedName>
    <alternativeName>
        <fullName evidence="12">Multidrug-efflux transporter</fullName>
    </alternativeName>
</protein>
<gene>
    <name evidence="14" type="ORF">SpAn4DRAFT_5110</name>
</gene>
<organism evidence="14 15">
    <name type="scientific">Sporomusa ovata</name>
    <dbReference type="NCBI Taxonomy" id="2378"/>
    <lineage>
        <taxon>Bacteria</taxon>
        <taxon>Bacillati</taxon>
        <taxon>Bacillota</taxon>
        <taxon>Negativicutes</taxon>
        <taxon>Selenomonadales</taxon>
        <taxon>Sporomusaceae</taxon>
        <taxon>Sporomusa</taxon>
    </lineage>
</organism>
<comment type="function">
    <text evidence="1">Multidrug efflux pump.</text>
</comment>
<keyword evidence="6" id="KW-0050">Antiport</keyword>
<keyword evidence="8 13" id="KW-0812">Transmembrane</keyword>
<keyword evidence="11 13" id="KW-0472">Membrane</keyword>
<dbReference type="GO" id="GO:0005886">
    <property type="term" value="C:plasma membrane"/>
    <property type="evidence" value="ECO:0007669"/>
    <property type="project" value="UniProtKB-SubCell"/>
</dbReference>
<feature type="transmembrane region" description="Helical" evidence="13">
    <location>
        <begin position="360"/>
        <end position="377"/>
    </location>
</feature>
<evidence type="ECO:0000256" key="3">
    <source>
        <dbReference type="ARBA" id="ARBA00010199"/>
    </source>
</evidence>
<keyword evidence="15" id="KW-1185">Reference proteome</keyword>
<evidence type="ECO:0000313" key="15">
    <source>
        <dbReference type="Proteomes" id="UP000049855"/>
    </source>
</evidence>
<keyword evidence="7" id="KW-1003">Cell membrane</keyword>
<evidence type="ECO:0000256" key="6">
    <source>
        <dbReference type="ARBA" id="ARBA00022449"/>
    </source>
</evidence>
<evidence type="ECO:0000256" key="13">
    <source>
        <dbReference type="SAM" id="Phobius"/>
    </source>
</evidence>
<evidence type="ECO:0000256" key="11">
    <source>
        <dbReference type="ARBA" id="ARBA00023136"/>
    </source>
</evidence>
<dbReference type="EMBL" id="CTRP01000009">
    <property type="protein sequence ID" value="CQR72221.1"/>
    <property type="molecule type" value="Genomic_DNA"/>
</dbReference>
<dbReference type="AlphaFoldDB" id="A0A0U1KXR7"/>
<feature type="transmembrane region" description="Helical" evidence="13">
    <location>
        <begin position="12"/>
        <end position="34"/>
    </location>
</feature>
<feature type="transmembrane region" description="Helical" evidence="13">
    <location>
        <begin position="286"/>
        <end position="307"/>
    </location>
</feature>
<sequence>MKQTYTLQEKIRQLVIILLPIFISQLTLCSLSFFDTVMSGHAGQNDLAGVAIGANLWMPVFTGVNGILMALTPIIAQLNGAGRHKEMPFIVLQGGYLALALAGIVIIAGMFLIRPVLSSMNLEPAVFDIAYRFLAAIAFGVVPFFLSIVLRGFIDTLGYTRITMLIVLGTLPINVVLNYLLVFGNCGFPRLGGVGTGYASAITYWIMLFVSGLTILRMRRFTCYGILKKVYPVSIAAWKEQLHIGIPIGFAIFCETSVFGVVAILMARFGTVTIAAHQAAINFASLVYMLPLSISMAMTIVVGFEIGAKRFRDACHYTYLGMGLAIIAAIFFAVGLVLFNKEVAGLYTNDYGVLTLTQHFLLYAAFFQLSDAVAAPIQGVLRGYKDVKVTFIVALLSYWAIGLPVGYLLSYHKAFGPFGYWIGFITGLAVGASALLLRLIRVQRKSQA</sequence>
<dbReference type="PIRSF" id="PIRSF006603">
    <property type="entry name" value="DinF"/>
    <property type="match status" value="1"/>
</dbReference>
<accession>A0A0U1KXR7</accession>
<dbReference type="NCBIfam" id="TIGR00797">
    <property type="entry name" value="matE"/>
    <property type="match status" value="1"/>
</dbReference>
<feature type="transmembrane region" description="Helical" evidence="13">
    <location>
        <begin position="54"/>
        <end position="76"/>
    </location>
</feature>
<evidence type="ECO:0000256" key="8">
    <source>
        <dbReference type="ARBA" id="ARBA00022692"/>
    </source>
</evidence>
<evidence type="ECO:0000256" key="2">
    <source>
        <dbReference type="ARBA" id="ARBA00004651"/>
    </source>
</evidence>
<dbReference type="GO" id="GO:0042910">
    <property type="term" value="F:xenobiotic transmembrane transporter activity"/>
    <property type="evidence" value="ECO:0007669"/>
    <property type="project" value="InterPro"/>
</dbReference>
<evidence type="ECO:0000256" key="12">
    <source>
        <dbReference type="ARBA" id="ARBA00031636"/>
    </source>
</evidence>
<dbReference type="PANTHER" id="PTHR43298:SF2">
    <property type="entry name" value="FMN_FAD EXPORTER YEEO-RELATED"/>
    <property type="match status" value="1"/>
</dbReference>
<evidence type="ECO:0000256" key="4">
    <source>
        <dbReference type="ARBA" id="ARBA00020268"/>
    </source>
</evidence>
<reference evidence="15" key="1">
    <citation type="submission" date="2015-03" db="EMBL/GenBank/DDBJ databases">
        <authorList>
            <person name="Nijsse Bart"/>
        </authorList>
    </citation>
    <scope>NUCLEOTIDE SEQUENCE [LARGE SCALE GENOMIC DNA]</scope>
</reference>
<feature type="transmembrane region" description="Helical" evidence="13">
    <location>
        <begin position="389"/>
        <end position="412"/>
    </location>
</feature>
<evidence type="ECO:0000313" key="14">
    <source>
        <dbReference type="EMBL" id="CQR72221.1"/>
    </source>
</evidence>
<feature type="transmembrane region" description="Helical" evidence="13">
    <location>
        <begin position="162"/>
        <end position="182"/>
    </location>
</feature>
<feature type="transmembrane region" description="Helical" evidence="13">
    <location>
        <begin position="96"/>
        <end position="117"/>
    </location>
</feature>
<comment type="subcellular location">
    <subcellularLocation>
        <location evidence="2">Cell membrane</location>
        <topology evidence="2">Multi-pass membrane protein</topology>
    </subcellularLocation>
</comment>
<dbReference type="GO" id="GO:0015297">
    <property type="term" value="F:antiporter activity"/>
    <property type="evidence" value="ECO:0007669"/>
    <property type="project" value="UniProtKB-KW"/>
</dbReference>
<evidence type="ECO:0000256" key="10">
    <source>
        <dbReference type="ARBA" id="ARBA00023065"/>
    </source>
</evidence>
<dbReference type="InterPro" id="IPR002528">
    <property type="entry name" value="MATE_fam"/>
</dbReference>
<dbReference type="RefSeq" id="WP_021166861.1">
    <property type="nucleotide sequence ID" value="NZ_CTRP01000009.1"/>
</dbReference>